<dbReference type="GO" id="GO:0016020">
    <property type="term" value="C:membrane"/>
    <property type="evidence" value="ECO:0007669"/>
    <property type="project" value="TreeGrafter"/>
</dbReference>
<dbReference type="EMBL" id="LCWF01000084">
    <property type="protein sequence ID" value="KKY21524.1"/>
    <property type="molecule type" value="Genomic_DNA"/>
</dbReference>
<evidence type="ECO:0000313" key="5">
    <source>
        <dbReference type="Proteomes" id="UP000053317"/>
    </source>
</evidence>
<accession>A0A0G2EGF7</accession>
<dbReference type="AlphaFoldDB" id="A0A0G2EGF7"/>
<evidence type="ECO:0000256" key="1">
    <source>
        <dbReference type="ARBA" id="ARBA00022741"/>
    </source>
</evidence>
<dbReference type="InterPro" id="IPR050173">
    <property type="entry name" value="ABC_transporter_C-like"/>
</dbReference>
<keyword evidence="5" id="KW-1185">Reference proteome</keyword>
<evidence type="ECO:0000313" key="4">
    <source>
        <dbReference type="EMBL" id="KKY21524.1"/>
    </source>
</evidence>
<dbReference type="PANTHER" id="PTHR24223">
    <property type="entry name" value="ATP-BINDING CASSETTE SUB-FAMILY C"/>
    <property type="match status" value="1"/>
</dbReference>
<dbReference type="PANTHER" id="PTHR24223:SF399">
    <property type="entry name" value="ABC TRANSPORTER ATNG"/>
    <property type="match status" value="1"/>
</dbReference>
<evidence type="ECO:0000256" key="2">
    <source>
        <dbReference type="ARBA" id="ARBA00022840"/>
    </source>
</evidence>
<dbReference type="InterPro" id="IPR027417">
    <property type="entry name" value="P-loop_NTPase"/>
</dbReference>
<dbReference type="Proteomes" id="UP000053317">
    <property type="component" value="Unassembled WGS sequence"/>
</dbReference>
<gene>
    <name evidence="4" type="ORF">UCRPC4_g03628</name>
</gene>
<reference evidence="4 5" key="1">
    <citation type="submission" date="2015-05" db="EMBL/GenBank/DDBJ databases">
        <title>Distinctive expansion of gene families associated with plant cell wall degradation and secondary metabolism in the genomes of grapevine trunk pathogens.</title>
        <authorList>
            <person name="Lawrence D.P."/>
            <person name="Travadon R."/>
            <person name="Rolshausen P.E."/>
            <person name="Baumgartner K."/>
        </authorList>
    </citation>
    <scope>NUCLEOTIDE SEQUENCE [LARGE SCALE GENOMIC DNA]</scope>
    <source>
        <strain evidence="4">UCRPC4</strain>
    </source>
</reference>
<dbReference type="Gene3D" id="3.40.50.300">
    <property type="entry name" value="P-loop containing nucleotide triphosphate hydrolases"/>
    <property type="match status" value="1"/>
</dbReference>
<sequence>MLISLLFRLLPVKTGTIYINDVDISTVHQETLGQSIISIPQEPFLLSGTGRFNAAPHSASDSFNSDVNTTTHTDINILPPPSDTLIISALTIVGLWSSTSSRGITLSSPISSPRLFHGQEQLFCLARAIILSKQHQKLPKKTASPPISIFLVLDEPTYSTDE</sequence>
<keyword evidence="3" id="KW-0732">Signal</keyword>
<keyword evidence="2" id="KW-0067">ATP-binding</keyword>
<comment type="caution">
    <text evidence="4">The sequence shown here is derived from an EMBL/GenBank/DDBJ whole genome shotgun (WGS) entry which is preliminary data.</text>
</comment>
<evidence type="ECO:0000256" key="3">
    <source>
        <dbReference type="SAM" id="SignalP"/>
    </source>
</evidence>
<name>A0A0G2EGF7_PHACM</name>
<keyword evidence="1" id="KW-0547">Nucleotide-binding</keyword>
<organism evidence="4 5">
    <name type="scientific">Phaeomoniella chlamydospora</name>
    <name type="common">Phaeoacremonium chlamydosporum</name>
    <dbReference type="NCBI Taxonomy" id="158046"/>
    <lineage>
        <taxon>Eukaryota</taxon>
        <taxon>Fungi</taxon>
        <taxon>Dikarya</taxon>
        <taxon>Ascomycota</taxon>
        <taxon>Pezizomycotina</taxon>
        <taxon>Eurotiomycetes</taxon>
        <taxon>Chaetothyriomycetidae</taxon>
        <taxon>Phaeomoniellales</taxon>
        <taxon>Phaeomoniellaceae</taxon>
        <taxon>Phaeomoniella</taxon>
    </lineage>
</organism>
<reference evidence="4 5" key="2">
    <citation type="submission" date="2015-05" db="EMBL/GenBank/DDBJ databases">
        <authorList>
            <person name="Morales-Cruz A."/>
            <person name="Amrine K.C."/>
            <person name="Cantu D."/>
        </authorList>
    </citation>
    <scope>NUCLEOTIDE SEQUENCE [LARGE SCALE GENOMIC DNA]</scope>
    <source>
        <strain evidence="4">UCRPC4</strain>
    </source>
</reference>
<dbReference type="GO" id="GO:0042626">
    <property type="term" value="F:ATPase-coupled transmembrane transporter activity"/>
    <property type="evidence" value="ECO:0007669"/>
    <property type="project" value="TreeGrafter"/>
</dbReference>
<feature type="signal peptide" evidence="3">
    <location>
        <begin position="1"/>
        <end position="16"/>
    </location>
</feature>
<proteinExistence type="predicted"/>
<dbReference type="OrthoDB" id="6500128at2759"/>
<dbReference type="SUPFAM" id="SSF52540">
    <property type="entry name" value="P-loop containing nucleoside triphosphate hydrolases"/>
    <property type="match status" value="1"/>
</dbReference>
<feature type="chain" id="PRO_5002543564" evidence="3">
    <location>
        <begin position="17"/>
        <end position="162"/>
    </location>
</feature>
<protein>
    <submittedName>
        <fullName evidence="4">Putative abc bile acid</fullName>
    </submittedName>
</protein>
<dbReference type="GO" id="GO:0005524">
    <property type="term" value="F:ATP binding"/>
    <property type="evidence" value="ECO:0007669"/>
    <property type="project" value="UniProtKB-KW"/>
</dbReference>